<keyword evidence="2" id="KW-1015">Disulfide bond</keyword>
<dbReference type="EMBL" id="UYJE01001859">
    <property type="protein sequence ID" value="VDI05786.1"/>
    <property type="molecule type" value="Genomic_DNA"/>
</dbReference>
<dbReference type="PROSITE" id="PS50041">
    <property type="entry name" value="C_TYPE_LECTIN_2"/>
    <property type="match status" value="1"/>
</dbReference>
<feature type="signal peptide" evidence="4">
    <location>
        <begin position="1"/>
        <end position="20"/>
    </location>
</feature>
<feature type="domain" description="C-type lectin" evidence="5">
    <location>
        <begin position="129"/>
        <end position="256"/>
    </location>
</feature>
<proteinExistence type="predicted"/>
<evidence type="ECO:0000256" key="1">
    <source>
        <dbReference type="ARBA" id="ARBA00022729"/>
    </source>
</evidence>
<dbReference type="PROSITE" id="PS50923">
    <property type="entry name" value="SUSHI"/>
    <property type="match status" value="1"/>
</dbReference>
<keyword evidence="8" id="KW-1185">Reference proteome</keyword>
<sequence>MSIFCCVVAVIFTICHVVNAGSLTRQCHASNGTCAKRGNTCETAYGSGWTNIGKCCRGEPCCKFQCEDLQPQPNGMVSVNGRHIGNVANFSCKSPFELRGSQSLRCTDSGWDDDIPICYACPGDNQVSFNDKIYSVTCSNDRYGEALLICSRRGQKLPSVETREEQVFLKRMVSLIKSRHDWWIGLSDINTEDTFVWVSGQPLTYTDWYQGTLIQPDNRRKSGAGSANCAALIIKIQKKSKIGRKLCNANKIMIISWVKQAEKTNVSARAPLGQIMLGK</sequence>
<dbReference type="SMART" id="SM00032">
    <property type="entry name" value="CCP"/>
    <property type="match status" value="1"/>
</dbReference>
<dbReference type="SMART" id="SM00034">
    <property type="entry name" value="CLECT"/>
    <property type="match status" value="1"/>
</dbReference>
<evidence type="ECO:0000259" key="5">
    <source>
        <dbReference type="PROSITE" id="PS50041"/>
    </source>
</evidence>
<accession>A0A8B6CHW6</accession>
<protein>
    <submittedName>
        <fullName evidence="7">Uncharacterized protein</fullName>
    </submittedName>
</protein>
<gene>
    <name evidence="7" type="ORF">MGAL_10B004583</name>
</gene>
<evidence type="ECO:0000256" key="3">
    <source>
        <dbReference type="PROSITE-ProRule" id="PRU00302"/>
    </source>
</evidence>
<dbReference type="InterPro" id="IPR035976">
    <property type="entry name" value="Sushi/SCR/CCP_sf"/>
</dbReference>
<dbReference type="SUPFAM" id="SSF57535">
    <property type="entry name" value="Complement control module/SCR domain"/>
    <property type="match status" value="1"/>
</dbReference>
<dbReference type="InterPro" id="IPR016186">
    <property type="entry name" value="C-type_lectin-like/link_sf"/>
</dbReference>
<feature type="domain" description="Sushi" evidence="6">
    <location>
        <begin position="64"/>
        <end position="120"/>
    </location>
</feature>
<keyword evidence="1 4" id="KW-0732">Signal</keyword>
<evidence type="ECO:0000313" key="8">
    <source>
        <dbReference type="Proteomes" id="UP000596742"/>
    </source>
</evidence>
<dbReference type="AlphaFoldDB" id="A0A8B6CHW6"/>
<dbReference type="CDD" id="cd00033">
    <property type="entry name" value="CCP"/>
    <property type="match status" value="1"/>
</dbReference>
<dbReference type="Gene3D" id="2.10.70.10">
    <property type="entry name" value="Complement Module, domain 1"/>
    <property type="match status" value="1"/>
</dbReference>
<dbReference type="InterPro" id="IPR000436">
    <property type="entry name" value="Sushi_SCR_CCP_dom"/>
</dbReference>
<dbReference type="SUPFAM" id="SSF56436">
    <property type="entry name" value="C-type lectin-like"/>
    <property type="match status" value="1"/>
</dbReference>
<evidence type="ECO:0000256" key="2">
    <source>
        <dbReference type="ARBA" id="ARBA00023157"/>
    </source>
</evidence>
<dbReference type="Proteomes" id="UP000596742">
    <property type="component" value="Unassembled WGS sequence"/>
</dbReference>
<dbReference type="Pfam" id="PF00084">
    <property type="entry name" value="Sushi"/>
    <property type="match status" value="1"/>
</dbReference>
<organism evidence="7 8">
    <name type="scientific">Mytilus galloprovincialis</name>
    <name type="common">Mediterranean mussel</name>
    <dbReference type="NCBI Taxonomy" id="29158"/>
    <lineage>
        <taxon>Eukaryota</taxon>
        <taxon>Metazoa</taxon>
        <taxon>Spiralia</taxon>
        <taxon>Lophotrochozoa</taxon>
        <taxon>Mollusca</taxon>
        <taxon>Bivalvia</taxon>
        <taxon>Autobranchia</taxon>
        <taxon>Pteriomorphia</taxon>
        <taxon>Mytilida</taxon>
        <taxon>Mytiloidea</taxon>
        <taxon>Mytilidae</taxon>
        <taxon>Mytilinae</taxon>
        <taxon>Mytilus</taxon>
    </lineage>
</organism>
<dbReference type="InterPro" id="IPR016187">
    <property type="entry name" value="CTDL_fold"/>
</dbReference>
<reference evidence="7" key="1">
    <citation type="submission" date="2018-11" db="EMBL/GenBank/DDBJ databases">
        <authorList>
            <person name="Alioto T."/>
            <person name="Alioto T."/>
        </authorList>
    </citation>
    <scope>NUCLEOTIDE SEQUENCE</scope>
</reference>
<dbReference type="InterPro" id="IPR050111">
    <property type="entry name" value="C-type_lectin/snaclec_domain"/>
</dbReference>
<dbReference type="CDD" id="cd00037">
    <property type="entry name" value="CLECT"/>
    <property type="match status" value="1"/>
</dbReference>
<comment type="caution">
    <text evidence="3">Lacks conserved residue(s) required for the propagation of feature annotation.</text>
</comment>
<evidence type="ECO:0000313" key="7">
    <source>
        <dbReference type="EMBL" id="VDI05786.1"/>
    </source>
</evidence>
<evidence type="ECO:0000256" key="4">
    <source>
        <dbReference type="SAM" id="SignalP"/>
    </source>
</evidence>
<keyword evidence="3" id="KW-0768">Sushi</keyword>
<comment type="caution">
    <text evidence="7">The sequence shown here is derived from an EMBL/GenBank/DDBJ whole genome shotgun (WGS) entry which is preliminary data.</text>
</comment>
<dbReference type="Pfam" id="PF00059">
    <property type="entry name" value="Lectin_C"/>
    <property type="match status" value="1"/>
</dbReference>
<name>A0A8B6CHW6_MYTGA</name>
<dbReference type="Gene3D" id="3.10.100.10">
    <property type="entry name" value="Mannose-Binding Protein A, subunit A"/>
    <property type="match status" value="1"/>
</dbReference>
<dbReference type="InterPro" id="IPR001304">
    <property type="entry name" value="C-type_lectin-like"/>
</dbReference>
<feature type="chain" id="PRO_5033006272" evidence="4">
    <location>
        <begin position="21"/>
        <end position="279"/>
    </location>
</feature>
<dbReference type="OrthoDB" id="6161293at2759"/>
<dbReference type="PANTHER" id="PTHR22803">
    <property type="entry name" value="MANNOSE, PHOSPHOLIPASE, LECTIN RECEPTOR RELATED"/>
    <property type="match status" value="1"/>
</dbReference>
<evidence type="ECO:0000259" key="6">
    <source>
        <dbReference type="PROSITE" id="PS50923"/>
    </source>
</evidence>